<keyword evidence="9" id="KW-0972">Capsule biogenesis/degradation</keyword>
<dbReference type="EMBL" id="LRHK01000001">
    <property type="protein sequence ID" value="KWX18601.1"/>
    <property type="molecule type" value="Genomic_DNA"/>
</dbReference>
<dbReference type="InterPro" id="IPR025669">
    <property type="entry name" value="AAA_dom"/>
</dbReference>
<evidence type="ECO:0000256" key="3">
    <source>
        <dbReference type="ARBA" id="ARBA00011903"/>
    </source>
</evidence>
<sequence>MARTQKQKAAQTHAVSLITLTNPSSPIAEQYRTIRTNIQFASAAGQQIKTIVVTSSGPGEGKSTTAANIAVVFAKSGQRVLLVDADLRKPVVYKTFQLNNARGLSTALSSSGSVADVIQRTPVENLSILPSGPKPPNPSELLSSPRMDQILDEARQLFDVVIFDMPPVVAVTDAQIMSSKTDGTLLVVRENTSRKESLNKAKELLEMVQARVLGVVYNGAEHSKDAGYYYGN</sequence>
<dbReference type="Pfam" id="PF13614">
    <property type="entry name" value="AAA_31"/>
    <property type="match status" value="1"/>
</dbReference>
<reference evidence="16 17" key="1">
    <citation type="submission" date="2016-01" db="EMBL/GenBank/DDBJ databases">
        <title>Molecular Mechanisms for transfer of large genomic segments between Enterococcus faecium strains.</title>
        <authorList>
            <person name="Garcia-Solache M.A."/>
            <person name="Lebreton F."/>
            <person name="Mclaughlin R.E."/>
            <person name="Whiteaker J.D."/>
            <person name="Gilmore M.S."/>
            <person name="Rice L.B."/>
        </authorList>
    </citation>
    <scope>NUCLEOTIDE SEQUENCE [LARGE SCALE GENOMIC DNA]</scope>
    <source>
        <strain evidence="16 17">D344RRF x C68</strain>
    </source>
</reference>
<dbReference type="Proteomes" id="UP000070452">
    <property type="component" value="Unassembled WGS sequence"/>
</dbReference>
<dbReference type="GO" id="GO:0005886">
    <property type="term" value="C:plasma membrane"/>
    <property type="evidence" value="ECO:0007669"/>
    <property type="project" value="UniProtKB-ARBA"/>
</dbReference>
<evidence type="ECO:0000313" key="17">
    <source>
        <dbReference type="Proteomes" id="UP000070452"/>
    </source>
</evidence>
<dbReference type="EC" id="2.7.10.2" evidence="3"/>
<name>A0A132P8E8_ENTFC</name>
<dbReference type="GO" id="GO:0005524">
    <property type="term" value="F:ATP binding"/>
    <property type="evidence" value="ECO:0007669"/>
    <property type="project" value="UniProtKB-KW"/>
</dbReference>
<keyword evidence="7 16" id="KW-0418">Kinase</keyword>
<evidence type="ECO:0000259" key="14">
    <source>
        <dbReference type="Pfam" id="PF13614"/>
    </source>
</evidence>
<dbReference type="PANTHER" id="PTHR32309:SF13">
    <property type="entry name" value="FERRIC ENTEROBACTIN TRANSPORT PROTEIN FEPE"/>
    <property type="match status" value="1"/>
</dbReference>
<dbReference type="GO" id="GO:0042802">
    <property type="term" value="F:identical protein binding"/>
    <property type="evidence" value="ECO:0007669"/>
    <property type="project" value="UniProtKB-ARBA"/>
</dbReference>
<dbReference type="Proteomes" id="UP000469871">
    <property type="component" value="Unassembled WGS sequence"/>
</dbReference>
<evidence type="ECO:0000256" key="10">
    <source>
        <dbReference type="ARBA" id="ARBA00023137"/>
    </source>
</evidence>
<dbReference type="UniPathway" id="UPA00934"/>
<dbReference type="GO" id="GO:0045227">
    <property type="term" value="P:capsule polysaccharide biosynthetic process"/>
    <property type="evidence" value="ECO:0007669"/>
    <property type="project" value="UniProtKB-UniPathway"/>
</dbReference>
<protein>
    <recommendedName>
        <fullName evidence="4">Tyrosine-protein kinase CpsD</fullName>
        <ecNumber evidence="3">2.7.10.2</ecNumber>
    </recommendedName>
</protein>
<evidence type="ECO:0000256" key="4">
    <source>
        <dbReference type="ARBA" id="ARBA00019200"/>
    </source>
</evidence>
<dbReference type="InterPro" id="IPR050445">
    <property type="entry name" value="Bact_polysacc_biosynth/exp"/>
</dbReference>
<gene>
    <name evidence="16" type="ORF">AWT83_09025</name>
    <name evidence="15" type="ORF">GBM73_00055</name>
</gene>
<proteinExistence type="inferred from homology"/>
<evidence type="ECO:0000256" key="8">
    <source>
        <dbReference type="ARBA" id="ARBA00022840"/>
    </source>
</evidence>
<dbReference type="Gene3D" id="3.40.50.300">
    <property type="entry name" value="P-loop containing nucleotide triphosphate hydrolases"/>
    <property type="match status" value="1"/>
</dbReference>
<evidence type="ECO:0000256" key="13">
    <source>
        <dbReference type="ARBA" id="ARBA00051245"/>
    </source>
</evidence>
<organism evidence="16 17">
    <name type="scientific">Enterococcus faecium</name>
    <name type="common">Streptococcus faecium</name>
    <dbReference type="NCBI Taxonomy" id="1352"/>
    <lineage>
        <taxon>Bacteria</taxon>
        <taxon>Bacillati</taxon>
        <taxon>Bacillota</taxon>
        <taxon>Bacilli</taxon>
        <taxon>Lactobacillales</taxon>
        <taxon>Enterococcaceae</taxon>
        <taxon>Enterococcus</taxon>
    </lineage>
</organism>
<dbReference type="SUPFAM" id="SSF52540">
    <property type="entry name" value="P-loop containing nucleoside triphosphate hydrolases"/>
    <property type="match status" value="1"/>
</dbReference>
<keyword evidence="10" id="KW-0829">Tyrosine-protein kinase</keyword>
<dbReference type="AlphaFoldDB" id="A0A132P8E8"/>
<comment type="pathway">
    <text evidence="1">Capsule biogenesis; capsule polysaccharide biosynthesis.</text>
</comment>
<evidence type="ECO:0000256" key="1">
    <source>
        <dbReference type="ARBA" id="ARBA00005132"/>
    </source>
</evidence>
<dbReference type="NCBIfam" id="TIGR01007">
    <property type="entry name" value="eps_fam"/>
    <property type="match status" value="1"/>
</dbReference>
<accession>A0A132P8E8</accession>
<evidence type="ECO:0000256" key="11">
    <source>
        <dbReference type="ARBA" id="ARBA00023169"/>
    </source>
</evidence>
<feature type="domain" description="AAA" evidence="14">
    <location>
        <begin position="49"/>
        <end position="190"/>
    </location>
</feature>
<evidence type="ECO:0000256" key="5">
    <source>
        <dbReference type="ARBA" id="ARBA00022679"/>
    </source>
</evidence>
<evidence type="ECO:0000313" key="18">
    <source>
        <dbReference type="Proteomes" id="UP000469871"/>
    </source>
</evidence>
<dbReference type="EMBL" id="WEFP01000001">
    <property type="protein sequence ID" value="KAB7575819.1"/>
    <property type="molecule type" value="Genomic_DNA"/>
</dbReference>
<dbReference type="PANTHER" id="PTHR32309">
    <property type="entry name" value="TYROSINE-PROTEIN KINASE"/>
    <property type="match status" value="1"/>
</dbReference>
<reference evidence="15 18" key="2">
    <citation type="submission" date="2019-10" db="EMBL/GenBank/DDBJ databases">
        <title>Evolutionary dynamics of vancomycin-resistant Enterococcus faecium during gastrointestinal tract colonization and bloodstream infection in immunocompromised pediatric patients.</title>
        <authorList>
            <person name="Chilambi G.S."/>
            <person name="Nordstrom H.R."/>
            <person name="Evans D.R."/>
            <person name="Ferrolino J."/>
            <person name="Hayden R.T."/>
            <person name="Maron G.M."/>
            <person name="Vo A.N."/>
            <person name="Gilmore M.S."/>
            <person name="Wolf J."/>
            <person name="Rosch J.W."/>
            <person name="Van Tyne D."/>
        </authorList>
    </citation>
    <scope>NUCLEOTIDE SEQUENCE [LARGE SCALE GENOMIC DNA]</scope>
    <source>
        <strain evidence="15 18">VRECG27</strain>
    </source>
</reference>
<comment type="catalytic activity">
    <reaction evidence="13">
        <text>L-tyrosyl-[protein] + ATP = O-phospho-L-tyrosyl-[protein] + ADP + H(+)</text>
        <dbReference type="Rhea" id="RHEA:10596"/>
        <dbReference type="Rhea" id="RHEA-COMP:10136"/>
        <dbReference type="Rhea" id="RHEA-COMP:20101"/>
        <dbReference type="ChEBI" id="CHEBI:15378"/>
        <dbReference type="ChEBI" id="CHEBI:30616"/>
        <dbReference type="ChEBI" id="CHEBI:46858"/>
        <dbReference type="ChEBI" id="CHEBI:61978"/>
        <dbReference type="ChEBI" id="CHEBI:456216"/>
        <dbReference type="EC" id="2.7.10.2"/>
    </reaction>
</comment>
<evidence type="ECO:0000256" key="9">
    <source>
        <dbReference type="ARBA" id="ARBA00022903"/>
    </source>
</evidence>
<dbReference type="InterPro" id="IPR005702">
    <property type="entry name" value="Wzc-like_C"/>
</dbReference>
<keyword evidence="8" id="KW-0067">ATP-binding</keyword>
<comment type="caution">
    <text evidence="16">The sequence shown here is derived from an EMBL/GenBank/DDBJ whole genome shotgun (WGS) entry which is preliminary data.</text>
</comment>
<dbReference type="RefSeq" id="WP_002304628.1">
    <property type="nucleotide sequence ID" value="NZ_BLAC01000001.1"/>
</dbReference>
<keyword evidence="11" id="KW-0270">Exopolysaccharide synthesis</keyword>
<evidence type="ECO:0000256" key="2">
    <source>
        <dbReference type="ARBA" id="ARBA00007316"/>
    </source>
</evidence>
<evidence type="ECO:0000313" key="16">
    <source>
        <dbReference type="EMBL" id="KWX18601.1"/>
    </source>
</evidence>
<evidence type="ECO:0000313" key="15">
    <source>
        <dbReference type="EMBL" id="KAB7575819.1"/>
    </source>
</evidence>
<dbReference type="CDD" id="cd05387">
    <property type="entry name" value="BY-kinase"/>
    <property type="match status" value="1"/>
</dbReference>
<dbReference type="FunFam" id="3.40.50.300:FF:000527">
    <property type="entry name" value="Tyrosine-protein kinase etk"/>
    <property type="match status" value="1"/>
</dbReference>
<evidence type="ECO:0000256" key="6">
    <source>
        <dbReference type="ARBA" id="ARBA00022741"/>
    </source>
</evidence>
<comment type="function">
    <text evidence="12">Involved in the regulation of capsular polysaccharide biosynthesis. Autophosphorylation of CpsD attenuates its activity and reduces the level of encapsulation. May be part of a complex that directs the coordinated polymerization and export to the cell surface of the capsular polysaccharide.</text>
</comment>
<keyword evidence="5" id="KW-0808">Transferase</keyword>
<dbReference type="GO" id="GO:0004715">
    <property type="term" value="F:non-membrane spanning protein tyrosine kinase activity"/>
    <property type="evidence" value="ECO:0007669"/>
    <property type="project" value="UniProtKB-EC"/>
</dbReference>
<evidence type="ECO:0000256" key="7">
    <source>
        <dbReference type="ARBA" id="ARBA00022777"/>
    </source>
</evidence>
<evidence type="ECO:0000256" key="12">
    <source>
        <dbReference type="ARBA" id="ARBA00024964"/>
    </source>
</evidence>
<keyword evidence="6" id="KW-0547">Nucleotide-binding</keyword>
<dbReference type="InterPro" id="IPR027417">
    <property type="entry name" value="P-loop_NTPase"/>
</dbReference>
<comment type="similarity">
    <text evidence="2">Belongs to the CpsD/CapB family.</text>
</comment>